<sequence>MPDDSLERLAPALDTVQLDRSTAGEFLYSGAHLCKYRLQLDEMQRIALRPKETVDLMHSISQSL</sequence>
<accession>A0ABS7VXK1</accession>
<name>A0ABS7VXK1_STROV</name>
<dbReference type="Proteomes" id="UP000758701">
    <property type="component" value="Unassembled WGS sequence"/>
</dbReference>
<evidence type="ECO:0000313" key="2">
    <source>
        <dbReference type="Proteomes" id="UP000758701"/>
    </source>
</evidence>
<dbReference type="RefSeq" id="WP_037760031.1">
    <property type="nucleotide sequence ID" value="NZ_BNEG01000003.1"/>
</dbReference>
<comment type="caution">
    <text evidence="1">The sequence shown here is derived from an EMBL/GenBank/DDBJ whole genome shotgun (WGS) entry which is preliminary data.</text>
</comment>
<gene>
    <name evidence="1" type="ORF">KVH32_04440</name>
</gene>
<organism evidence="1 2">
    <name type="scientific">Streptomyces olivaceus</name>
    <dbReference type="NCBI Taxonomy" id="47716"/>
    <lineage>
        <taxon>Bacteria</taxon>
        <taxon>Bacillati</taxon>
        <taxon>Actinomycetota</taxon>
        <taxon>Actinomycetes</taxon>
        <taxon>Kitasatosporales</taxon>
        <taxon>Streptomycetaceae</taxon>
        <taxon>Streptomyces</taxon>
    </lineage>
</organism>
<keyword evidence="2" id="KW-1185">Reference proteome</keyword>
<protein>
    <submittedName>
        <fullName evidence="1">Uncharacterized protein</fullName>
    </submittedName>
</protein>
<evidence type="ECO:0000313" key="1">
    <source>
        <dbReference type="EMBL" id="MBZ6150419.1"/>
    </source>
</evidence>
<proteinExistence type="predicted"/>
<dbReference type="EMBL" id="JAHSTP010000001">
    <property type="protein sequence ID" value="MBZ6150419.1"/>
    <property type="molecule type" value="Genomic_DNA"/>
</dbReference>
<reference evidence="1 2" key="1">
    <citation type="submission" date="2021-06" db="EMBL/GenBank/DDBJ databases">
        <title>Ecological speciation of a Streptomyces species isolated from different habitats and geographic origins.</title>
        <authorList>
            <person name="Wang J."/>
        </authorList>
    </citation>
    <scope>NUCLEOTIDE SEQUENCE [LARGE SCALE GENOMIC DNA]</scope>
    <source>
        <strain evidence="1 2">FXJ8.012</strain>
    </source>
</reference>